<keyword evidence="5" id="KW-0547">Nucleotide-binding</keyword>
<keyword evidence="3" id="KW-0597">Phosphoprotein</keyword>
<dbReference type="RefSeq" id="WP_110936740.1">
    <property type="nucleotide sequence ID" value="NZ_KZ614146.1"/>
</dbReference>
<evidence type="ECO:0000313" key="13">
    <source>
        <dbReference type="Proteomes" id="UP000281498"/>
    </source>
</evidence>
<dbReference type="AlphaFoldDB" id="A0A3A9KCZ2"/>
<feature type="domain" description="PAC" evidence="11">
    <location>
        <begin position="148"/>
        <end position="200"/>
    </location>
</feature>
<evidence type="ECO:0000256" key="2">
    <source>
        <dbReference type="ARBA" id="ARBA00012438"/>
    </source>
</evidence>
<evidence type="ECO:0000256" key="1">
    <source>
        <dbReference type="ARBA" id="ARBA00000085"/>
    </source>
</evidence>
<dbReference type="InterPro" id="IPR013656">
    <property type="entry name" value="PAS_4"/>
</dbReference>
<dbReference type="SMART" id="SM00091">
    <property type="entry name" value="PAS"/>
    <property type="match status" value="1"/>
</dbReference>
<accession>A0A3A9KCZ2</accession>
<evidence type="ECO:0000259" key="10">
    <source>
        <dbReference type="PROSITE" id="PS50112"/>
    </source>
</evidence>
<evidence type="ECO:0000256" key="8">
    <source>
        <dbReference type="ARBA" id="ARBA00023012"/>
    </source>
</evidence>
<dbReference type="SUPFAM" id="SSF55785">
    <property type="entry name" value="PYP-like sensor domain (PAS domain)"/>
    <property type="match status" value="1"/>
</dbReference>
<dbReference type="CDD" id="cd00130">
    <property type="entry name" value="PAS"/>
    <property type="match status" value="1"/>
</dbReference>
<dbReference type="OrthoDB" id="9815750at2"/>
<evidence type="ECO:0000256" key="5">
    <source>
        <dbReference type="ARBA" id="ARBA00022741"/>
    </source>
</evidence>
<dbReference type="Gene3D" id="1.10.287.130">
    <property type="match status" value="1"/>
</dbReference>
<keyword evidence="13" id="KW-1185">Reference proteome</keyword>
<dbReference type="PRINTS" id="PR00344">
    <property type="entry name" value="BCTRLSENSOR"/>
</dbReference>
<organism evidence="12 13">
    <name type="scientific">Salipaludibacillus neizhouensis</name>
    <dbReference type="NCBI Taxonomy" id="885475"/>
    <lineage>
        <taxon>Bacteria</taxon>
        <taxon>Bacillati</taxon>
        <taxon>Bacillota</taxon>
        <taxon>Bacilli</taxon>
        <taxon>Bacillales</taxon>
        <taxon>Bacillaceae</taxon>
    </lineage>
</organism>
<dbReference type="InterPro" id="IPR003594">
    <property type="entry name" value="HATPase_dom"/>
</dbReference>
<dbReference type="InterPro" id="IPR004358">
    <property type="entry name" value="Sig_transdc_His_kin-like_C"/>
</dbReference>
<dbReference type="PROSITE" id="PS50113">
    <property type="entry name" value="PAC"/>
    <property type="match status" value="1"/>
</dbReference>
<reference evidence="12 13" key="1">
    <citation type="submission" date="2017-10" db="EMBL/GenBank/DDBJ databases">
        <title>Bacillus sp. nov., a halophilic bacterium isolated from a Keqin Lake.</title>
        <authorList>
            <person name="Wang H."/>
        </authorList>
    </citation>
    <scope>NUCLEOTIDE SEQUENCE [LARGE SCALE GENOMIC DNA]</scope>
    <source>
        <strain evidence="12 13">KCTC 13187</strain>
    </source>
</reference>
<dbReference type="InterPro" id="IPR003661">
    <property type="entry name" value="HisK_dim/P_dom"/>
</dbReference>
<gene>
    <name evidence="12" type="ORF">CR203_00780</name>
</gene>
<dbReference type="InterPro" id="IPR000014">
    <property type="entry name" value="PAS"/>
</dbReference>
<dbReference type="Proteomes" id="UP000281498">
    <property type="component" value="Unassembled WGS sequence"/>
</dbReference>
<dbReference type="Pfam" id="PF08448">
    <property type="entry name" value="PAS_4"/>
    <property type="match status" value="1"/>
</dbReference>
<keyword evidence="8" id="KW-0902">Two-component regulatory system</keyword>
<dbReference type="PROSITE" id="PS50109">
    <property type="entry name" value="HIS_KIN"/>
    <property type="match status" value="1"/>
</dbReference>
<sequence length="387" mass="44261">MRSIVVLFEGETHEFELGVNYKKGHKVELQVMMVPNEIEGQIINISVYVKDITKQRKVELEQINKELSESFIETNRDPILLLDMNATIVIANPAFSRLIGWRKENLEGFHILRCPSMPPHLINQMSDYYRRVVTAQYNSDANSDSNLSTLETIRVTNDEKAYHMMLSITPIKDVYGEICNWAVHLRDITVQKEAEKSLLRSEKLLAVGQIAAGVAHEIRNPLQSLKGLTQLIRTSDGLGDYGRFLDIMTDEVNNIETFVDAFSLLGRTKLQSYKMTDITRLLQEVIQSLKTQTITNNVYIELDYDEVPFIWCEEGLLKQAFFNVIENGIEATKMGRNLYIDITSKDDRIEVNVNDQGMGIQEDRLPKLGEPYYSNKEKGFGLGLMLI</sequence>
<dbReference type="PANTHER" id="PTHR43065">
    <property type="entry name" value="SENSOR HISTIDINE KINASE"/>
    <property type="match status" value="1"/>
</dbReference>
<keyword evidence="7" id="KW-0067">ATP-binding</keyword>
<dbReference type="SUPFAM" id="SSF55874">
    <property type="entry name" value="ATPase domain of HSP90 chaperone/DNA topoisomerase II/histidine kinase"/>
    <property type="match status" value="1"/>
</dbReference>
<dbReference type="SUPFAM" id="SSF47384">
    <property type="entry name" value="Homodimeric domain of signal transducing histidine kinase"/>
    <property type="match status" value="1"/>
</dbReference>
<evidence type="ECO:0000256" key="6">
    <source>
        <dbReference type="ARBA" id="ARBA00022777"/>
    </source>
</evidence>
<dbReference type="SMART" id="SM00388">
    <property type="entry name" value="HisKA"/>
    <property type="match status" value="1"/>
</dbReference>
<proteinExistence type="predicted"/>
<dbReference type="InterPro" id="IPR036097">
    <property type="entry name" value="HisK_dim/P_sf"/>
</dbReference>
<dbReference type="Gene3D" id="3.30.450.20">
    <property type="entry name" value="PAS domain"/>
    <property type="match status" value="1"/>
</dbReference>
<name>A0A3A9KCZ2_9BACI</name>
<dbReference type="InterPro" id="IPR005467">
    <property type="entry name" value="His_kinase_dom"/>
</dbReference>
<dbReference type="InterPro" id="IPR000700">
    <property type="entry name" value="PAS-assoc_C"/>
</dbReference>
<comment type="catalytic activity">
    <reaction evidence="1">
        <text>ATP + protein L-histidine = ADP + protein N-phospho-L-histidine.</text>
        <dbReference type="EC" id="2.7.13.3"/>
    </reaction>
</comment>
<dbReference type="EC" id="2.7.13.3" evidence="2"/>
<comment type="caution">
    <text evidence="12">The sequence shown here is derived from an EMBL/GenBank/DDBJ whole genome shotgun (WGS) entry which is preliminary data.</text>
</comment>
<evidence type="ECO:0000256" key="4">
    <source>
        <dbReference type="ARBA" id="ARBA00022679"/>
    </source>
</evidence>
<dbReference type="GO" id="GO:0005524">
    <property type="term" value="F:ATP binding"/>
    <property type="evidence" value="ECO:0007669"/>
    <property type="project" value="UniProtKB-KW"/>
</dbReference>
<keyword evidence="6" id="KW-0418">Kinase</keyword>
<dbReference type="InterPro" id="IPR036890">
    <property type="entry name" value="HATPase_C_sf"/>
</dbReference>
<dbReference type="Gene3D" id="3.30.565.10">
    <property type="entry name" value="Histidine kinase-like ATPase, C-terminal domain"/>
    <property type="match status" value="1"/>
</dbReference>
<evidence type="ECO:0000259" key="11">
    <source>
        <dbReference type="PROSITE" id="PS50113"/>
    </source>
</evidence>
<feature type="domain" description="PAS" evidence="10">
    <location>
        <begin position="64"/>
        <end position="108"/>
    </location>
</feature>
<protein>
    <recommendedName>
        <fullName evidence="2">histidine kinase</fullName>
        <ecNumber evidence="2">2.7.13.3</ecNumber>
    </recommendedName>
</protein>
<keyword evidence="4" id="KW-0808">Transferase</keyword>
<evidence type="ECO:0000256" key="3">
    <source>
        <dbReference type="ARBA" id="ARBA00022553"/>
    </source>
</evidence>
<dbReference type="CDD" id="cd00082">
    <property type="entry name" value="HisKA"/>
    <property type="match status" value="1"/>
</dbReference>
<dbReference type="NCBIfam" id="TIGR00229">
    <property type="entry name" value="sensory_box"/>
    <property type="match status" value="1"/>
</dbReference>
<evidence type="ECO:0000313" key="12">
    <source>
        <dbReference type="EMBL" id="RKL68620.1"/>
    </source>
</evidence>
<evidence type="ECO:0000259" key="9">
    <source>
        <dbReference type="PROSITE" id="PS50109"/>
    </source>
</evidence>
<dbReference type="PROSITE" id="PS50112">
    <property type="entry name" value="PAS"/>
    <property type="match status" value="1"/>
</dbReference>
<dbReference type="InterPro" id="IPR035965">
    <property type="entry name" value="PAS-like_dom_sf"/>
</dbReference>
<evidence type="ECO:0000256" key="7">
    <source>
        <dbReference type="ARBA" id="ARBA00022840"/>
    </source>
</evidence>
<dbReference type="PANTHER" id="PTHR43065:SF34">
    <property type="entry name" value="SPORULATION KINASE A"/>
    <property type="match status" value="1"/>
</dbReference>
<dbReference type="GO" id="GO:0000155">
    <property type="term" value="F:phosphorelay sensor kinase activity"/>
    <property type="evidence" value="ECO:0007669"/>
    <property type="project" value="InterPro"/>
</dbReference>
<feature type="domain" description="Histidine kinase" evidence="9">
    <location>
        <begin position="213"/>
        <end position="387"/>
    </location>
</feature>
<dbReference type="Pfam" id="PF02518">
    <property type="entry name" value="HATPase_c"/>
    <property type="match status" value="1"/>
</dbReference>
<dbReference type="Pfam" id="PF00512">
    <property type="entry name" value="HisKA"/>
    <property type="match status" value="1"/>
</dbReference>
<dbReference type="EMBL" id="PDOE01000001">
    <property type="protein sequence ID" value="RKL68620.1"/>
    <property type="molecule type" value="Genomic_DNA"/>
</dbReference>